<dbReference type="AlphaFoldDB" id="A0AAD3D664"/>
<sequence length="477" mass="52298">MPLNSPSSSPSVMRSDEPSLLPSNLPTKMGSVEASITPSIVRSDGPSSSPSSRPSLEESFLPSLLPSMDPSNLPTKMRSDKPSSVPSESPSVKESSAPSLTTSSIPTLVSSNKPSVSSSPTTRYVCPAMSVEYNLCLQRGNYKNSFDEVGKVKFAVSTVNNEYVWELRIENFVDDIVGNDILRRDTPENIKAYVGSSPPSSNVGSYNYKFTDSLPYANDENLIAFGGLSCDNDLYFGVHLDAETGDTIWAIPCSDGSSTDFPYEQFSVGWGGYSSYSSIDCHQCTDLLLENSIFRRRLFSDEEDHIHAANSADFDCLFEENDISCPYCLSCLGLCDDECGFYSYPSEDDLLSCLENMIPECSDKCSDVCNGHFIDHIFASSSEDDNAFNMNPYDSSNHSNPSTTSTHSTSEMICSAQDMNQNACPYCDTCLAACDDECGFYTSASVEEWTTCFENLSDECVDMCKDVCRKEFSIEVK</sequence>
<evidence type="ECO:0000313" key="2">
    <source>
        <dbReference type="EMBL" id="GFH56789.1"/>
    </source>
</evidence>
<organism evidence="2 3">
    <name type="scientific">Chaetoceros tenuissimus</name>
    <dbReference type="NCBI Taxonomy" id="426638"/>
    <lineage>
        <taxon>Eukaryota</taxon>
        <taxon>Sar</taxon>
        <taxon>Stramenopiles</taxon>
        <taxon>Ochrophyta</taxon>
        <taxon>Bacillariophyta</taxon>
        <taxon>Coscinodiscophyceae</taxon>
        <taxon>Chaetocerotophycidae</taxon>
        <taxon>Chaetocerotales</taxon>
        <taxon>Chaetocerotaceae</taxon>
        <taxon>Chaetoceros</taxon>
    </lineage>
</organism>
<feature type="compositionally biased region" description="Low complexity" evidence="1">
    <location>
        <begin position="109"/>
        <end position="120"/>
    </location>
</feature>
<reference evidence="2 3" key="1">
    <citation type="journal article" date="2021" name="Sci. Rep.">
        <title>The genome of the diatom Chaetoceros tenuissimus carries an ancient integrated fragment of an extant virus.</title>
        <authorList>
            <person name="Hongo Y."/>
            <person name="Kimura K."/>
            <person name="Takaki Y."/>
            <person name="Yoshida Y."/>
            <person name="Baba S."/>
            <person name="Kobayashi G."/>
            <person name="Nagasaki K."/>
            <person name="Hano T."/>
            <person name="Tomaru Y."/>
        </authorList>
    </citation>
    <scope>NUCLEOTIDE SEQUENCE [LARGE SCALE GENOMIC DNA]</scope>
    <source>
        <strain evidence="2 3">NIES-3715</strain>
    </source>
</reference>
<evidence type="ECO:0000256" key="1">
    <source>
        <dbReference type="SAM" id="MobiDB-lite"/>
    </source>
</evidence>
<dbReference type="EMBL" id="BLLK01000056">
    <property type="protein sequence ID" value="GFH56789.1"/>
    <property type="molecule type" value="Genomic_DNA"/>
</dbReference>
<gene>
    <name evidence="2" type="ORF">CTEN210_13266</name>
</gene>
<evidence type="ECO:0000313" key="3">
    <source>
        <dbReference type="Proteomes" id="UP001054902"/>
    </source>
</evidence>
<comment type="caution">
    <text evidence="2">The sequence shown here is derived from an EMBL/GenBank/DDBJ whole genome shotgun (WGS) entry which is preliminary data.</text>
</comment>
<feature type="region of interest" description="Disordered" evidence="1">
    <location>
        <begin position="1"/>
        <end position="121"/>
    </location>
</feature>
<name>A0AAD3D664_9STRA</name>
<protein>
    <submittedName>
        <fullName evidence="2">Uncharacterized protein</fullName>
    </submittedName>
</protein>
<feature type="compositionally biased region" description="Low complexity" evidence="1">
    <location>
        <begin position="46"/>
        <end position="67"/>
    </location>
</feature>
<feature type="compositionally biased region" description="Low complexity" evidence="1">
    <location>
        <begin position="82"/>
        <end position="99"/>
    </location>
</feature>
<keyword evidence="3" id="KW-1185">Reference proteome</keyword>
<accession>A0AAD3D664</accession>
<feature type="compositionally biased region" description="Low complexity" evidence="1">
    <location>
        <begin position="1"/>
        <end position="13"/>
    </location>
</feature>
<proteinExistence type="predicted"/>
<dbReference type="Proteomes" id="UP001054902">
    <property type="component" value="Unassembled WGS sequence"/>
</dbReference>